<organism evidence="2 3">
    <name type="scientific">Galendromus occidentalis</name>
    <name type="common">western predatory mite</name>
    <dbReference type="NCBI Taxonomy" id="34638"/>
    <lineage>
        <taxon>Eukaryota</taxon>
        <taxon>Metazoa</taxon>
        <taxon>Ecdysozoa</taxon>
        <taxon>Arthropoda</taxon>
        <taxon>Chelicerata</taxon>
        <taxon>Arachnida</taxon>
        <taxon>Acari</taxon>
        <taxon>Parasitiformes</taxon>
        <taxon>Mesostigmata</taxon>
        <taxon>Gamasina</taxon>
        <taxon>Phytoseioidea</taxon>
        <taxon>Phytoseiidae</taxon>
        <taxon>Typhlodrominae</taxon>
        <taxon>Galendromus</taxon>
    </lineage>
</organism>
<keyword evidence="2" id="KW-1185">Reference proteome</keyword>
<feature type="compositionally biased region" description="Polar residues" evidence="1">
    <location>
        <begin position="608"/>
        <end position="617"/>
    </location>
</feature>
<feature type="compositionally biased region" description="Basic residues" evidence="1">
    <location>
        <begin position="654"/>
        <end position="665"/>
    </location>
</feature>
<dbReference type="AlphaFoldDB" id="A0AAJ6QTI0"/>
<dbReference type="SUPFAM" id="SSF50729">
    <property type="entry name" value="PH domain-like"/>
    <property type="match status" value="1"/>
</dbReference>
<dbReference type="GeneID" id="100906646"/>
<feature type="region of interest" description="Disordered" evidence="1">
    <location>
        <begin position="482"/>
        <end position="665"/>
    </location>
</feature>
<evidence type="ECO:0000313" key="3">
    <source>
        <dbReference type="RefSeq" id="XP_003743591.1"/>
    </source>
</evidence>
<name>A0AAJ6QTI0_9ACAR</name>
<feature type="compositionally biased region" description="Basic and acidic residues" evidence="1">
    <location>
        <begin position="538"/>
        <end position="551"/>
    </location>
</feature>
<evidence type="ECO:0000313" key="2">
    <source>
        <dbReference type="Proteomes" id="UP000694867"/>
    </source>
</evidence>
<sequence length="665" mass="73963">MAGATKKATGYIQVKLIPDDRNSQTWTGWCQRWVDLLVVSEDSGRSKREKIPEVWLEVRKSKNSGKPIKVWTVDAKDTVLYRCTSKRKAHAFAIQYRKKDIVYLSGNSEGESNDWMKIVRECLWPTDKIVELEISTERLFEASVIDNSYSASCGLFGKYGHLSCRENKLIMFDNNGSNVIQEWYLHTIRKMEAFKASANDKGQVLTIYLGENSSTGCGVVYFFCPKAVSLLKSIRTRIRDVFNDLADDKKVQQATLMSLGALHDVSLEESEVKEPLMNLIIADEIIKAKQDLSQSKRLQALKPTVQEATNKNEPFIWKDNELFEEDTVKAPLKADYTPPDEEPPKKPRRASLTQSLSFMKRPRARSTTPDDSARPRREQRRGSLPQSARFFAKSPTKTFENDMKVQLQKFQQILNLADSENSEKIFPVVGSPKNLSRPESSEVVAQETTTLSALDECSEGTTSRSVSLSSFTAQLLIDDKPMETADSTPDNPISADQQLDSTSGVQAETENPKTDNEDSLSDEPGNITAESIVSADDAVFREPELDLRLRESDEDQPLDNTDRNDDPALAKSVAYTESTRTAERLDGGSLSASEEVTDLQGVPPSPQDEPTSGSSNGKDALDSGEPSPATADITSTDRKGSSHAVKINFGPPPKPKRISRNSKEL</sequence>
<protein>
    <submittedName>
        <fullName evidence="3">Uncharacterized protein LOC100906646</fullName>
    </submittedName>
</protein>
<accession>A0AAJ6QTI0</accession>
<dbReference type="KEGG" id="goe:100906646"/>
<dbReference type="RefSeq" id="XP_003743591.1">
    <property type="nucleotide sequence ID" value="XM_003743543.1"/>
</dbReference>
<proteinExistence type="predicted"/>
<evidence type="ECO:0000256" key="1">
    <source>
        <dbReference type="SAM" id="MobiDB-lite"/>
    </source>
</evidence>
<feature type="region of interest" description="Disordered" evidence="1">
    <location>
        <begin position="328"/>
        <end position="397"/>
    </location>
</feature>
<dbReference type="Proteomes" id="UP000694867">
    <property type="component" value="Unplaced"/>
</dbReference>
<reference evidence="3" key="1">
    <citation type="submission" date="2025-08" db="UniProtKB">
        <authorList>
            <consortium name="RefSeq"/>
        </authorList>
    </citation>
    <scope>IDENTIFICATION</scope>
</reference>
<dbReference type="Gene3D" id="2.30.29.30">
    <property type="entry name" value="Pleckstrin-homology domain (PH domain)/Phosphotyrosine-binding domain (PTB)"/>
    <property type="match status" value="1"/>
</dbReference>
<dbReference type="InterPro" id="IPR011993">
    <property type="entry name" value="PH-like_dom_sf"/>
</dbReference>
<gene>
    <name evidence="3" type="primary">LOC100906646</name>
</gene>
<feature type="compositionally biased region" description="Polar residues" evidence="1">
    <location>
        <begin position="485"/>
        <end position="509"/>
    </location>
</feature>